<keyword evidence="3" id="KW-1185">Reference proteome</keyword>
<reference evidence="2 3" key="1">
    <citation type="submission" date="2014-06" db="EMBL/GenBank/DDBJ databases">
        <authorList>
            <person name="Swart Estienne"/>
        </authorList>
    </citation>
    <scope>NUCLEOTIDE SEQUENCE [LARGE SCALE GENOMIC DNA]</scope>
    <source>
        <strain evidence="2 3">130c</strain>
    </source>
</reference>
<organism evidence="2 3">
    <name type="scientific">Stylonychia lemnae</name>
    <name type="common">Ciliate</name>
    <dbReference type="NCBI Taxonomy" id="5949"/>
    <lineage>
        <taxon>Eukaryota</taxon>
        <taxon>Sar</taxon>
        <taxon>Alveolata</taxon>
        <taxon>Ciliophora</taxon>
        <taxon>Intramacronucleata</taxon>
        <taxon>Spirotrichea</taxon>
        <taxon>Stichotrichia</taxon>
        <taxon>Sporadotrichida</taxon>
        <taxon>Oxytrichidae</taxon>
        <taxon>Stylonychinae</taxon>
        <taxon>Stylonychia</taxon>
    </lineage>
</organism>
<feature type="compositionally biased region" description="Polar residues" evidence="1">
    <location>
        <begin position="59"/>
        <end position="75"/>
    </location>
</feature>
<dbReference type="AlphaFoldDB" id="A0A078A2L7"/>
<evidence type="ECO:0000313" key="3">
    <source>
        <dbReference type="Proteomes" id="UP000039865"/>
    </source>
</evidence>
<dbReference type="OrthoDB" id="322612at2759"/>
<name>A0A078A2L7_STYLE</name>
<proteinExistence type="predicted"/>
<accession>A0A078A2L7</accession>
<protein>
    <submittedName>
        <fullName evidence="2">Uncharacterized protein</fullName>
    </submittedName>
</protein>
<feature type="region of interest" description="Disordered" evidence="1">
    <location>
        <begin position="50"/>
        <end position="75"/>
    </location>
</feature>
<gene>
    <name evidence="2" type="primary">Contig501.g556</name>
    <name evidence="2" type="ORF">STYLEM_4773</name>
</gene>
<dbReference type="InParanoid" id="A0A078A2L7"/>
<sequence length="982" mass="115441">MITKNNLQEQSRMRDINFDEFLNQEFQLQEQDVNQIKSQISTSIRNIINNHQNNRSQSPLRNVEQSNTKKSLQPKLSEQQLKEIENYQALSYQQYPVQPCVKSLYYISKIAQLQQVNVLVPPTVLVQMNGDNRFIYNCPLDGHLIVDNSKVTESSLKKFMKKHINTILDLYPIESKMLLPRYVIRISQNESRKNETKVYYSEDALIADALVLWENCDMAIQLFIKQKGIRPKIFRYIMKNGNTIKSFSICNQKNLLNDSIIVIETQQFLDNLFSLRLRESFSVTSSGFAKSFTNNNSNKLKQNEISKDKSVLPSQMLPKTLEEFKLPVYYNDMQVIIPHKKIMRAFCCTTDNLKNLTMTQFRPSALASAEKMTQDLLRLFNQYYLKSNKFGNITKFVCDFIEGENGQIYLLHIKSFECEGVIQDWQQKWNPSSTINNDPWLIKKKDLIDDFETQYKQCQANIICSNKSFCDIFVKSCKNEDMWKFNLKKLNVLPFIPAKTRKRYQQDYEASQFEWTDNKLRGSVCPLIPLIFFKEKIKEISISPKRRQTIAFSKKQSSHYIQFLPTEVEERLRMRQSIVMDSKPILNLNNVTQITQIEKPQLREELPCCFPCFKVIELYSQRNEAMIFKSDLASEELKDLKMCLVENWDDKKIKFVLNQYKNSKLYQIKVPQSRTPIQLSEQASQNITQKVKLDQIPNTKQILIDSIDAEQKPKFIKKQLRYKPQSEDPRDLPNLLTPFQKSQLDAYQQQALMTQRENIKQLSSSASLMNLQQKLIRKSRSNRNIQKENVVQKAKEQMRTMEFIERDQTINHQKKYSQATNNQKLKESVNKKELVKVIDQFGLKLDHASKTMIDKDVSRNPMTLRPAQNPYTKSQLKSFINQTQQEHTHQTDQILFNLNQKQQSIIQQSGKTMGVRKVSQKHLFDQKIQEFSMYFINKRDIQNSKVKLSYRNLDQLKTSRTHESNNYSNKAGLQQQQFNKDN</sequence>
<feature type="region of interest" description="Disordered" evidence="1">
    <location>
        <begin position="960"/>
        <end position="982"/>
    </location>
</feature>
<evidence type="ECO:0000256" key="1">
    <source>
        <dbReference type="SAM" id="MobiDB-lite"/>
    </source>
</evidence>
<feature type="compositionally biased region" description="Polar residues" evidence="1">
    <location>
        <begin position="964"/>
        <end position="982"/>
    </location>
</feature>
<dbReference type="Proteomes" id="UP000039865">
    <property type="component" value="Unassembled WGS sequence"/>
</dbReference>
<evidence type="ECO:0000313" key="2">
    <source>
        <dbReference type="EMBL" id="CDW75778.1"/>
    </source>
</evidence>
<dbReference type="EMBL" id="CCKQ01004616">
    <property type="protein sequence ID" value="CDW75778.1"/>
    <property type="molecule type" value="Genomic_DNA"/>
</dbReference>